<evidence type="ECO:0000259" key="1">
    <source>
        <dbReference type="Pfam" id="PF02627"/>
    </source>
</evidence>
<comment type="caution">
    <text evidence="2">The sequence shown here is derived from an EMBL/GenBank/DDBJ whole genome shotgun (WGS) entry which is preliminary data.</text>
</comment>
<dbReference type="InterPro" id="IPR003779">
    <property type="entry name" value="CMD-like"/>
</dbReference>
<dbReference type="EMBL" id="AZTB01000010">
    <property type="protein sequence ID" value="KGG80967.1"/>
    <property type="molecule type" value="Genomic_DNA"/>
</dbReference>
<evidence type="ECO:0000313" key="3">
    <source>
        <dbReference type="Proteomes" id="UP000029622"/>
    </source>
</evidence>
<dbReference type="NCBIfam" id="TIGR00778">
    <property type="entry name" value="ahpD_dom"/>
    <property type="match status" value="1"/>
</dbReference>
<dbReference type="Pfam" id="PF02627">
    <property type="entry name" value="CMD"/>
    <property type="match status" value="1"/>
</dbReference>
<dbReference type="PANTHER" id="PTHR33930:SF2">
    <property type="entry name" value="BLR3452 PROTEIN"/>
    <property type="match status" value="1"/>
</dbReference>
<dbReference type="SUPFAM" id="SSF69118">
    <property type="entry name" value="AhpD-like"/>
    <property type="match status" value="1"/>
</dbReference>
<reference evidence="2 3" key="1">
    <citation type="submission" date="2013-12" db="EMBL/GenBank/DDBJ databases">
        <title>Draft genome sequence of Caloranaerobacter sp. H53214.</title>
        <authorList>
            <person name="Jiang L.J."/>
            <person name="Shao Z.Z."/>
            <person name="Long M.N."/>
        </authorList>
    </citation>
    <scope>NUCLEOTIDE SEQUENCE [LARGE SCALE GENOMIC DNA]</scope>
    <source>
        <strain evidence="2 3">H53214</strain>
    </source>
</reference>
<dbReference type="STRING" id="1156417.Y919_03420"/>
<evidence type="ECO:0000313" key="2">
    <source>
        <dbReference type="EMBL" id="KGG80967.1"/>
    </source>
</evidence>
<name>A0A096BJC5_9FIRM</name>
<sequence length="118" mass="12803">MAKNPRELLNSFMGGLKEVGKTNEEQVNAFMNLLGAAYKPGAIDTKTKELISVAIAAYNRCEYCIVFHVYKALEAGATREEIMEAAMVAVAFGGGPAMAYTVSLLKDSIDEFAPDFNK</sequence>
<proteinExistence type="predicted"/>
<dbReference type="RefSeq" id="WP_035162420.1">
    <property type="nucleotide sequence ID" value="NZ_AZTB01000010.1"/>
</dbReference>
<dbReference type="AlphaFoldDB" id="A0A096BJC5"/>
<dbReference type="Proteomes" id="UP000029622">
    <property type="component" value="Unassembled WGS sequence"/>
</dbReference>
<dbReference type="PANTHER" id="PTHR33930">
    <property type="entry name" value="ALKYL HYDROPEROXIDE REDUCTASE AHPD"/>
    <property type="match status" value="1"/>
</dbReference>
<feature type="domain" description="Carboxymuconolactone decarboxylase-like" evidence="1">
    <location>
        <begin position="28"/>
        <end position="106"/>
    </location>
</feature>
<organism evidence="2 3">
    <name type="scientific">Caloranaerobacter azorensis H53214</name>
    <dbReference type="NCBI Taxonomy" id="1156417"/>
    <lineage>
        <taxon>Bacteria</taxon>
        <taxon>Bacillati</taxon>
        <taxon>Bacillota</taxon>
        <taxon>Tissierellia</taxon>
        <taxon>Tissierellales</taxon>
        <taxon>Thermohalobacteraceae</taxon>
        <taxon>Caloranaerobacter</taxon>
    </lineage>
</organism>
<gene>
    <name evidence="2" type="ORF">Y919_03420</name>
</gene>
<dbReference type="Gene3D" id="1.20.1290.10">
    <property type="entry name" value="AhpD-like"/>
    <property type="match status" value="1"/>
</dbReference>
<dbReference type="InterPro" id="IPR004675">
    <property type="entry name" value="AhpD_core"/>
</dbReference>
<dbReference type="GO" id="GO:0051920">
    <property type="term" value="F:peroxiredoxin activity"/>
    <property type="evidence" value="ECO:0007669"/>
    <property type="project" value="InterPro"/>
</dbReference>
<dbReference type="InterPro" id="IPR029032">
    <property type="entry name" value="AhpD-like"/>
</dbReference>
<accession>A0A096BJC5</accession>
<protein>
    <submittedName>
        <fullName evidence="2">4-carboxymuconolactone decarboxylase</fullName>
    </submittedName>
</protein>